<dbReference type="RefSeq" id="WP_184329950.1">
    <property type="nucleotide sequence ID" value="NZ_JACHHZ010000001.1"/>
</dbReference>
<accession>A0A841HH04</accession>
<comment type="caution">
    <text evidence="2">The sequence shown here is derived from an EMBL/GenBank/DDBJ whole genome shotgun (WGS) entry which is preliminary data.</text>
</comment>
<dbReference type="Gene3D" id="1.25.40.10">
    <property type="entry name" value="Tetratricopeptide repeat domain"/>
    <property type="match status" value="1"/>
</dbReference>
<feature type="repeat" description="TPR" evidence="1">
    <location>
        <begin position="204"/>
        <end position="237"/>
    </location>
</feature>
<protein>
    <submittedName>
        <fullName evidence="2">Tfp pilus assembly protein PilF</fullName>
    </submittedName>
</protein>
<reference evidence="2 3" key="1">
    <citation type="submission" date="2020-08" db="EMBL/GenBank/DDBJ databases">
        <title>Genomic Encyclopedia of Type Strains, Phase IV (KMG-IV): sequencing the most valuable type-strain genomes for metagenomic binning, comparative biology and taxonomic classification.</title>
        <authorList>
            <person name="Goeker M."/>
        </authorList>
    </citation>
    <scope>NUCLEOTIDE SEQUENCE [LARGE SCALE GENOMIC DNA]</scope>
    <source>
        <strain evidence="2 3">DSM 26723</strain>
    </source>
</reference>
<evidence type="ECO:0000313" key="2">
    <source>
        <dbReference type="EMBL" id="MBB6092207.1"/>
    </source>
</evidence>
<dbReference type="InterPro" id="IPR011990">
    <property type="entry name" value="TPR-like_helical_dom_sf"/>
</dbReference>
<keyword evidence="3" id="KW-1185">Reference proteome</keyword>
<dbReference type="PROSITE" id="PS50005">
    <property type="entry name" value="TPR"/>
    <property type="match status" value="1"/>
</dbReference>
<dbReference type="EMBL" id="JACHHZ010000001">
    <property type="protein sequence ID" value="MBB6092207.1"/>
    <property type="molecule type" value="Genomic_DNA"/>
</dbReference>
<proteinExistence type="predicted"/>
<evidence type="ECO:0000256" key="1">
    <source>
        <dbReference type="PROSITE-ProRule" id="PRU00339"/>
    </source>
</evidence>
<organism evidence="2 3">
    <name type="scientific">Povalibacter uvarum</name>
    <dbReference type="NCBI Taxonomy" id="732238"/>
    <lineage>
        <taxon>Bacteria</taxon>
        <taxon>Pseudomonadati</taxon>
        <taxon>Pseudomonadota</taxon>
        <taxon>Gammaproteobacteria</taxon>
        <taxon>Steroidobacterales</taxon>
        <taxon>Steroidobacteraceae</taxon>
        <taxon>Povalibacter</taxon>
    </lineage>
</organism>
<gene>
    <name evidence="2" type="ORF">HNQ60_001053</name>
</gene>
<dbReference type="InterPro" id="IPR019734">
    <property type="entry name" value="TPR_rpt"/>
</dbReference>
<evidence type="ECO:0000313" key="3">
    <source>
        <dbReference type="Proteomes" id="UP000588068"/>
    </source>
</evidence>
<keyword evidence="1" id="KW-0802">TPR repeat</keyword>
<sequence length="252" mass="27107">MQVLRAIGFMFVGLCIPTLQAHADEASELDDAAARLHYAFYTADVRALEQAIGLISQLQPPSNQPGLKEYYAAYGYWKLAQTSAEEAAAGRASSRSSVSKAAQACDRQADLAVEKDRRMAEAYAIDAVCASFGSALMSSSCAGKSLRTAKELDPQNPRILLIETLCAQKDAASPAAHTEKLRALVAAFEHAPPTRPGKPDWGQAEALVMLGENYLQRGDSLAARDAIERALVIAPDYRKAQELLQTAAARPK</sequence>
<dbReference type="Proteomes" id="UP000588068">
    <property type="component" value="Unassembled WGS sequence"/>
</dbReference>
<dbReference type="SUPFAM" id="SSF48452">
    <property type="entry name" value="TPR-like"/>
    <property type="match status" value="1"/>
</dbReference>
<dbReference type="AlphaFoldDB" id="A0A841HH04"/>
<name>A0A841HH04_9GAMM</name>